<proteinExistence type="predicted"/>
<dbReference type="Proteomes" id="UP001303760">
    <property type="component" value="Unassembled WGS sequence"/>
</dbReference>
<name>A0AAN7C2Q6_9PEZI</name>
<keyword evidence="2" id="KW-1185">Reference proteome</keyword>
<reference evidence="1" key="1">
    <citation type="journal article" date="2023" name="Mol. Phylogenet. Evol.">
        <title>Genome-scale phylogeny and comparative genomics of the fungal order Sordariales.</title>
        <authorList>
            <person name="Hensen N."/>
            <person name="Bonometti L."/>
            <person name="Westerberg I."/>
            <person name="Brannstrom I.O."/>
            <person name="Guillou S."/>
            <person name="Cros-Aarteil S."/>
            <person name="Calhoun S."/>
            <person name="Haridas S."/>
            <person name="Kuo A."/>
            <person name="Mondo S."/>
            <person name="Pangilinan J."/>
            <person name="Riley R."/>
            <person name="LaButti K."/>
            <person name="Andreopoulos B."/>
            <person name="Lipzen A."/>
            <person name="Chen C."/>
            <person name="Yan M."/>
            <person name="Daum C."/>
            <person name="Ng V."/>
            <person name="Clum A."/>
            <person name="Steindorff A."/>
            <person name="Ohm R.A."/>
            <person name="Martin F."/>
            <person name="Silar P."/>
            <person name="Natvig D.O."/>
            <person name="Lalanne C."/>
            <person name="Gautier V."/>
            <person name="Ament-Velasquez S.L."/>
            <person name="Kruys A."/>
            <person name="Hutchinson M.I."/>
            <person name="Powell A.J."/>
            <person name="Barry K."/>
            <person name="Miller A.N."/>
            <person name="Grigoriev I.V."/>
            <person name="Debuchy R."/>
            <person name="Gladieux P."/>
            <person name="Hiltunen Thoren M."/>
            <person name="Johannesson H."/>
        </authorList>
    </citation>
    <scope>NUCLEOTIDE SEQUENCE</scope>
    <source>
        <strain evidence="1">CBS 532.94</strain>
    </source>
</reference>
<dbReference type="AlphaFoldDB" id="A0AAN7C2Q6"/>
<dbReference type="EMBL" id="MU860442">
    <property type="protein sequence ID" value="KAK4233951.1"/>
    <property type="molecule type" value="Genomic_DNA"/>
</dbReference>
<gene>
    <name evidence="1" type="ORF">C8A03DRAFT_19069</name>
</gene>
<accession>A0AAN7C2Q6</accession>
<sequence>QMDRSEFKHIQDKAKQQLNIERDPIACDTETMALQIACLNRRYRDERVYFALLNAPGMDIAAFPPHDVDEGFLFYQHQDGIWSVAHITRQEAEDEVLMFDGISSLAPPARNDEESCIRDDK</sequence>
<reference evidence="1" key="2">
    <citation type="submission" date="2023-05" db="EMBL/GenBank/DDBJ databases">
        <authorList>
            <consortium name="Lawrence Berkeley National Laboratory"/>
            <person name="Steindorff A."/>
            <person name="Hensen N."/>
            <person name="Bonometti L."/>
            <person name="Westerberg I."/>
            <person name="Brannstrom I.O."/>
            <person name="Guillou S."/>
            <person name="Cros-Aarteil S."/>
            <person name="Calhoun S."/>
            <person name="Haridas S."/>
            <person name="Kuo A."/>
            <person name="Mondo S."/>
            <person name="Pangilinan J."/>
            <person name="Riley R."/>
            <person name="Labutti K."/>
            <person name="Andreopoulos B."/>
            <person name="Lipzen A."/>
            <person name="Chen C."/>
            <person name="Yanf M."/>
            <person name="Daum C."/>
            <person name="Ng V."/>
            <person name="Clum A."/>
            <person name="Ohm R."/>
            <person name="Martin F."/>
            <person name="Silar P."/>
            <person name="Natvig D."/>
            <person name="Lalanne C."/>
            <person name="Gautier V."/>
            <person name="Ament-Velasquez S.L."/>
            <person name="Kruys A."/>
            <person name="Hutchinson M.I."/>
            <person name="Powell A.J."/>
            <person name="Barry K."/>
            <person name="Miller A.N."/>
            <person name="Grigoriev I.V."/>
            <person name="Debuchy R."/>
            <person name="Gladieux P."/>
            <person name="Thoren M.H."/>
            <person name="Johannesson H."/>
        </authorList>
    </citation>
    <scope>NUCLEOTIDE SEQUENCE</scope>
    <source>
        <strain evidence="1">CBS 532.94</strain>
    </source>
</reference>
<evidence type="ECO:0000313" key="2">
    <source>
        <dbReference type="Proteomes" id="UP001303760"/>
    </source>
</evidence>
<feature type="non-terminal residue" evidence="1">
    <location>
        <position position="1"/>
    </location>
</feature>
<organism evidence="1 2">
    <name type="scientific">Achaetomium macrosporum</name>
    <dbReference type="NCBI Taxonomy" id="79813"/>
    <lineage>
        <taxon>Eukaryota</taxon>
        <taxon>Fungi</taxon>
        <taxon>Dikarya</taxon>
        <taxon>Ascomycota</taxon>
        <taxon>Pezizomycotina</taxon>
        <taxon>Sordariomycetes</taxon>
        <taxon>Sordariomycetidae</taxon>
        <taxon>Sordariales</taxon>
        <taxon>Chaetomiaceae</taxon>
        <taxon>Achaetomium</taxon>
    </lineage>
</organism>
<protein>
    <submittedName>
        <fullName evidence="1">Uncharacterized protein</fullName>
    </submittedName>
</protein>
<evidence type="ECO:0000313" key="1">
    <source>
        <dbReference type="EMBL" id="KAK4233951.1"/>
    </source>
</evidence>
<comment type="caution">
    <text evidence="1">The sequence shown here is derived from an EMBL/GenBank/DDBJ whole genome shotgun (WGS) entry which is preliminary data.</text>
</comment>